<dbReference type="Gene3D" id="1.10.10.60">
    <property type="entry name" value="Homeodomain-like"/>
    <property type="match status" value="1"/>
</dbReference>
<feature type="domain" description="Myb-like" evidence="1">
    <location>
        <begin position="18"/>
        <end position="68"/>
    </location>
</feature>
<dbReference type="GO" id="GO:0000978">
    <property type="term" value="F:RNA polymerase II cis-regulatory region sequence-specific DNA binding"/>
    <property type="evidence" value="ECO:0000318"/>
    <property type="project" value="GO_Central"/>
</dbReference>
<dbReference type="InterPro" id="IPR050560">
    <property type="entry name" value="MYB_TF"/>
</dbReference>
<organism evidence="3 4">
    <name type="scientific">Trichomonas vaginalis (strain ATCC PRA-98 / G3)</name>
    <dbReference type="NCBI Taxonomy" id="412133"/>
    <lineage>
        <taxon>Eukaryota</taxon>
        <taxon>Metamonada</taxon>
        <taxon>Parabasalia</taxon>
        <taxon>Trichomonadida</taxon>
        <taxon>Trichomonadidae</taxon>
        <taxon>Trichomonas</taxon>
    </lineage>
</organism>
<dbReference type="InterPro" id="IPR017930">
    <property type="entry name" value="Myb_dom"/>
</dbReference>
<dbReference type="InterPro" id="IPR001005">
    <property type="entry name" value="SANT/Myb"/>
</dbReference>
<dbReference type="GO" id="GO:0006355">
    <property type="term" value="P:regulation of DNA-templated transcription"/>
    <property type="evidence" value="ECO:0000318"/>
    <property type="project" value="GO_Central"/>
</dbReference>
<dbReference type="SUPFAM" id="SSF46689">
    <property type="entry name" value="Homeodomain-like"/>
    <property type="match status" value="1"/>
</dbReference>
<dbReference type="InParanoid" id="A2FN73"/>
<dbReference type="Pfam" id="PF00249">
    <property type="entry name" value="Myb_DNA-binding"/>
    <property type="match status" value="1"/>
</dbReference>
<proteinExistence type="predicted"/>
<dbReference type="GO" id="GO:0005634">
    <property type="term" value="C:nucleus"/>
    <property type="evidence" value="ECO:0000318"/>
    <property type="project" value="GO_Central"/>
</dbReference>
<dbReference type="VEuPathDB" id="TrichDB:TVAG_003210"/>
<dbReference type="KEGG" id="tva:4751354"/>
<evidence type="ECO:0000259" key="1">
    <source>
        <dbReference type="PROSITE" id="PS50090"/>
    </source>
</evidence>
<dbReference type="PANTHER" id="PTHR45614:SF69">
    <property type="entry name" value="CHROMOSOME UNDETERMINED SCAFFOLD_38, WHOLE GENOME SHOTGUN SEQUENCE"/>
    <property type="match status" value="1"/>
</dbReference>
<dbReference type="RefSeq" id="XP_001306562.1">
    <property type="nucleotide sequence ID" value="XM_001306561.1"/>
</dbReference>
<protein>
    <submittedName>
        <fullName evidence="3">Myb-like DNA-binding domain containing protein</fullName>
    </submittedName>
</protein>
<dbReference type="SMR" id="A2FN73"/>
<reference evidence="3" key="1">
    <citation type="submission" date="2006-10" db="EMBL/GenBank/DDBJ databases">
        <authorList>
            <person name="Amadeo P."/>
            <person name="Zhao Q."/>
            <person name="Wortman J."/>
            <person name="Fraser-Liggett C."/>
            <person name="Carlton J."/>
        </authorList>
    </citation>
    <scope>NUCLEOTIDE SEQUENCE</scope>
    <source>
        <strain evidence="3">G3</strain>
    </source>
</reference>
<dbReference type="PANTHER" id="PTHR45614">
    <property type="entry name" value="MYB PROTEIN-RELATED"/>
    <property type="match status" value="1"/>
</dbReference>
<dbReference type="PROSITE" id="PS50090">
    <property type="entry name" value="MYB_LIKE"/>
    <property type="match status" value="1"/>
</dbReference>
<evidence type="ECO:0000313" key="4">
    <source>
        <dbReference type="Proteomes" id="UP000001542"/>
    </source>
</evidence>
<dbReference type="VEuPathDB" id="TrichDB:TVAGG3_0669660"/>
<dbReference type="CDD" id="cd00167">
    <property type="entry name" value="SANT"/>
    <property type="match status" value="1"/>
</dbReference>
<dbReference type="OrthoDB" id="2143914at2759"/>
<reference evidence="3" key="2">
    <citation type="journal article" date="2007" name="Science">
        <title>Draft genome sequence of the sexually transmitted pathogen Trichomonas vaginalis.</title>
        <authorList>
            <person name="Carlton J.M."/>
            <person name="Hirt R.P."/>
            <person name="Silva J.C."/>
            <person name="Delcher A.L."/>
            <person name="Schatz M."/>
            <person name="Zhao Q."/>
            <person name="Wortman J.R."/>
            <person name="Bidwell S.L."/>
            <person name="Alsmark U.C.M."/>
            <person name="Besteiro S."/>
            <person name="Sicheritz-Ponten T."/>
            <person name="Noel C.J."/>
            <person name="Dacks J.B."/>
            <person name="Foster P.G."/>
            <person name="Simillion C."/>
            <person name="Van de Peer Y."/>
            <person name="Miranda-Saavedra D."/>
            <person name="Barton G.J."/>
            <person name="Westrop G.D."/>
            <person name="Mueller S."/>
            <person name="Dessi D."/>
            <person name="Fiori P.L."/>
            <person name="Ren Q."/>
            <person name="Paulsen I."/>
            <person name="Zhang H."/>
            <person name="Bastida-Corcuera F.D."/>
            <person name="Simoes-Barbosa A."/>
            <person name="Brown M.T."/>
            <person name="Hayes R.D."/>
            <person name="Mukherjee M."/>
            <person name="Okumura C.Y."/>
            <person name="Schneider R."/>
            <person name="Smith A.J."/>
            <person name="Vanacova S."/>
            <person name="Villalvazo M."/>
            <person name="Haas B.J."/>
            <person name="Pertea M."/>
            <person name="Feldblyum T.V."/>
            <person name="Utterback T.R."/>
            <person name="Shu C.L."/>
            <person name="Osoegawa K."/>
            <person name="de Jong P.J."/>
            <person name="Hrdy I."/>
            <person name="Horvathova L."/>
            <person name="Zubacova Z."/>
            <person name="Dolezal P."/>
            <person name="Malik S.B."/>
            <person name="Logsdon J.M. Jr."/>
            <person name="Henze K."/>
            <person name="Gupta A."/>
            <person name="Wang C.C."/>
            <person name="Dunne R.L."/>
            <person name="Upcroft J.A."/>
            <person name="Upcroft P."/>
            <person name="White O."/>
            <person name="Salzberg S.L."/>
            <person name="Tang P."/>
            <person name="Chiu C.-H."/>
            <person name="Lee Y.-S."/>
            <person name="Embley T.M."/>
            <person name="Coombs G.H."/>
            <person name="Mottram J.C."/>
            <person name="Tachezy J."/>
            <person name="Fraser-Liggett C.M."/>
            <person name="Johnson P.J."/>
        </authorList>
    </citation>
    <scope>NUCLEOTIDE SEQUENCE [LARGE SCALE GENOMIC DNA]</scope>
    <source>
        <strain evidence="3">G3</strain>
    </source>
</reference>
<gene>
    <name evidence="3" type="ORF">TVAG_003210</name>
</gene>
<name>A2FN73_TRIV3</name>
<evidence type="ECO:0000259" key="2">
    <source>
        <dbReference type="PROSITE" id="PS51294"/>
    </source>
</evidence>
<dbReference type="Proteomes" id="UP000001542">
    <property type="component" value="Unassembled WGS sequence"/>
</dbReference>
<dbReference type="GO" id="GO:0000981">
    <property type="term" value="F:DNA-binding transcription factor activity, RNA polymerase II-specific"/>
    <property type="evidence" value="ECO:0000318"/>
    <property type="project" value="GO_Central"/>
</dbReference>
<feature type="domain" description="HTH myb-type" evidence="2">
    <location>
        <begin position="18"/>
        <end position="72"/>
    </location>
</feature>
<accession>A2FN73</accession>
<keyword evidence="3" id="KW-0238">DNA-binding</keyword>
<dbReference type="AlphaFoldDB" id="A2FN73"/>
<dbReference type="STRING" id="5722.A2FN73"/>
<dbReference type="SMART" id="SM00717">
    <property type="entry name" value="SANT"/>
    <property type="match status" value="1"/>
</dbReference>
<sequence length="131" mass="15459">MPGRNVRQCIDRWKRNNSPKNPRREWTTDEDNILLEKYNQFGKNYATLAKFIPFRNELSVKNRLEQLLTTNKQPKIEVIATMQPKPETFEPKKVNESDITLDRILNQVGLDAFSETFDLSLWNQSSDLFKL</sequence>
<keyword evidence="4" id="KW-1185">Reference proteome</keyword>
<evidence type="ECO:0000313" key="3">
    <source>
        <dbReference type="EMBL" id="EAX93632.1"/>
    </source>
</evidence>
<dbReference type="PROSITE" id="PS51294">
    <property type="entry name" value="HTH_MYB"/>
    <property type="match status" value="1"/>
</dbReference>
<dbReference type="EMBL" id="DS113900">
    <property type="protein sequence ID" value="EAX93632.1"/>
    <property type="molecule type" value="Genomic_DNA"/>
</dbReference>
<dbReference type="InterPro" id="IPR009057">
    <property type="entry name" value="Homeodomain-like_sf"/>
</dbReference>